<proteinExistence type="predicted"/>
<gene>
    <name evidence="2" type="ORF">VB738_10445</name>
</gene>
<dbReference type="Gene3D" id="1.20.58.1480">
    <property type="match status" value="1"/>
</dbReference>
<keyword evidence="3" id="KW-1185">Reference proteome</keyword>
<protein>
    <submittedName>
        <fullName evidence="2">LON peptidase substrate-binding domain-containing protein</fullName>
    </submittedName>
</protein>
<dbReference type="PANTHER" id="PTHR46732:SF8">
    <property type="entry name" value="ATP-DEPENDENT PROTEASE LA (LON) DOMAIN PROTEIN"/>
    <property type="match status" value="1"/>
</dbReference>
<dbReference type="Gene3D" id="2.30.130.40">
    <property type="entry name" value="LON domain-like"/>
    <property type="match status" value="1"/>
</dbReference>
<comment type="caution">
    <text evidence="2">The sequence shown here is derived from an EMBL/GenBank/DDBJ whole genome shotgun (WGS) entry which is preliminary data.</text>
</comment>
<feature type="domain" description="Lon N-terminal" evidence="1">
    <location>
        <begin position="9"/>
        <end position="199"/>
    </location>
</feature>
<dbReference type="SMART" id="SM00464">
    <property type="entry name" value="LON"/>
    <property type="match status" value="1"/>
</dbReference>
<reference evidence="2 3" key="1">
    <citation type="submission" date="2023-12" db="EMBL/GenBank/DDBJ databases">
        <title>Baltic Sea Cyanobacteria.</title>
        <authorList>
            <person name="Delbaje E."/>
            <person name="Fewer D.P."/>
            <person name="Shishido T.K."/>
        </authorList>
    </citation>
    <scope>NUCLEOTIDE SEQUENCE [LARGE SCALE GENOMIC DNA]</scope>
    <source>
        <strain evidence="2 3">UHCC 0139</strain>
    </source>
</reference>
<dbReference type="Proteomes" id="UP001304461">
    <property type="component" value="Unassembled WGS sequence"/>
</dbReference>
<organism evidence="2 3">
    <name type="scientific">Cyanobium gracile UHCC 0139</name>
    <dbReference type="NCBI Taxonomy" id="3110308"/>
    <lineage>
        <taxon>Bacteria</taxon>
        <taxon>Bacillati</taxon>
        <taxon>Cyanobacteriota</taxon>
        <taxon>Cyanophyceae</taxon>
        <taxon>Synechococcales</taxon>
        <taxon>Prochlorococcaceae</taxon>
        <taxon>Cyanobium</taxon>
    </lineage>
</organism>
<dbReference type="PROSITE" id="PS51787">
    <property type="entry name" value="LON_N"/>
    <property type="match status" value="1"/>
</dbReference>
<dbReference type="SUPFAM" id="SSF88697">
    <property type="entry name" value="PUA domain-like"/>
    <property type="match status" value="1"/>
</dbReference>
<dbReference type="RefSeq" id="WP_323305701.1">
    <property type="nucleotide sequence ID" value="NZ_JAYGHX010000006.1"/>
</dbReference>
<evidence type="ECO:0000313" key="3">
    <source>
        <dbReference type="Proteomes" id="UP001304461"/>
    </source>
</evidence>
<sequence length="222" mass="25123">MTDLAVRELPLFPLPDVVLFPQEVLPLHIFEPRYRMMLRTAMSEDRRFGVVRWDPQSKKMAEVGCCAEILHCQVQDDDRSNIVTMGQQRFRVLDIVRDTPFRVGVVSWIEDTVSESHEELETLTSDVTRALRDVVDLTGKLIGKPSSLPADLPDLPRELSFWIGAHLGGPVADHQQALLEITDTGERLRQEFELLDQTRRQLAARTVLKDTFSSLGDGGSET</sequence>
<evidence type="ECO:0000259" key="1">
    <source>
        <dbReference type="PROSITE" id="PS51787"/>
    </source>
</evidence>
<dbReference type="EMBL" id="JAYGHX010000006">
    <property type="protein sequence ID" value="MEA5391676.1"/>
    <property type="molecule type" value="Genomic_DNA"/>
</dbReference>
<dbReference type="InterPro" id="IPR046336">
    <property type="entry name" value="Lon_prtase_N_sf"/>
</dbReference>
<dbReference type="InterPro" id="IPR015947">
    <property type="entry name" value="PUA-like_sf"/>
</dbReference>
<name>A0ABU5RV76_9CYAN</name>
<evidence type="ECO:0000313" key="2">
    <source>
        <dbReference type="EMBL" id="MEA5391676.1"/>
    </source>
</evidence>
<accession>A0ABU5RV76</accession>
<dbReference type="PANTHER" id="PTHR46732">
    <property type="entry name" value="ATP-DEPENDENT PROTEASE LA (LON) DOMAIN PROTEIN"/>
    <property type="match status" value="1"/>
</dbReference>
<dbReference type="InterPro" id="IPR003111">
    <property type="entry name" value="Lon_prtase_N"/>
</dbReference>
<dbReference type="Pfam" id="PF02190">
    <property type="entry name" value="LON_substr_bdg"/>
    <property type="match status" value="1"/>
</dbReference>